<name>A0A061R1D2_9CHLO</name>
<feature type="non-terminal residue" evidence="1">
    <location>
        <position position="1"/>
    </location>
</feature>
<sequence length="271" mass="31108">VTPFNNNIYTAELKKEGNDDIKVMSWKLDSVSTKYDTAKGVLQSTAKFNLWDEKTEIKVAHKSKTDDISFEFKTKKPFEFEIEHDLKPKNTKIKSEIELFNDKLDLKLEQKIPGNKWSVVPSPLIQAEFEPSEKFESGISYNFSTQVAGAKLKSKMSKKHEVTCSAEMDSKLKPKELKAEYEFKPHLKWCDELEVMYSTVKGLELEWETKPSKSFKTELKGNLKTKKVSAQLEWKTQSKKPMLKSVLSLGCPIDNPQKATVSATFQAEYKF</sequence>
<evidence type="ECO:0000313" key="1">
    <source>
        <dbReference type="EMBL" id="JAC64351.1"/>
    </source>
</evidence>
<dbReference type="EMBL" id="GBEZ01022491">
    <property type="protein sequence ID" value="JAC64351.1"/>
    <property type="molecule type" value="Transcribed_RNA"/>
</dbReference>
<protein>
    <submittedName>
        <fullName evidence="1">Uncharacterized protein</fullName>
    </submittedName>
</protein>
<proteinExistence type="predicted"/>
<gene>
    <name evidence="1" type="ORF">TSPGSL018_18491</name>
</gene>
<dbReference type="AlphaFoldDB" id="A0A061R1D2"/>
<organism evidence="1">
    <name type="scientific">Tetraselmis sp. GSL018</name>
    <dbReference type="NCBI Taxonomy" id="582737"/>
    <lineage>
        <taxon>Eukaryota</taxon>
        <taxon>Viridiplantae</taxon>
        <taxon>Chlorophyta</taxon>
        <taxon>core chlorophytes</taxon>
        <taxon>Chlorodendrophyceae</taxon>
        <taxon>Chlorodendrales</taxon>
        <taxon>Chlorodendraceae</taxon>
        <taxon>Tetraselmis</taxon>
    </lineage>
</organism>
<reference evidence="1" key="1">
    <citation type="submission" date="2014-05" db="EMBL/GenBank/DDBJ databases">
        <title>The transcriptome of the halophilic microalga Tetraselmis sp. GSL018 isolated from the Great Salt Lake, Utah.</title>
        <authorList>
            <person name="Jinkerson R.E."/>
            <person name="D'Adamo S."/>
            <person name="Posewitz M.C."/>
        </authorList>
    </citation>
    <scope>NUCLEOTIDE SEQUENCE</scope>
    <source>
        <strain evidence="1">GSL018</strain>
    </source>
</reference>
<accession>A0A061R1D2</accession>